<dbReference type="AlphaFoldDB" id="A0A2P6PZQ8"/>
<organism evidence="1 2">
    <name type="scientific">Rosa chinensis</name>
    <name type="common">China rose</name>
    <dbReference type="NCBI Taxonomy" id="74649"/>
    <lineage>
        <taxon>Eukaryota</taxon>
        <taxon>Viridiplantae</taxon>
        <taxon>Streptophyta</taxon>
        <taxon>Embryophyta</taxon>
        <taxon>Tracheophyta</taxon>
        <taxon>Spermatophyta</taxon>
        <taxon>Magnoliopsida</taxon>
        <taxon>eudicotyledons</taxon>
        <taxon>Gunneridae</taxon>
        <taxon>Pentapetalae</taxon>
        <taxon>rosids</taxon>
        <taxon>fabids</taxon>
        <taxon>Rosales</taxon>
        <taxon>Rosaceae</taxon>
        <taxon>Rosoideae</taxon>
        <taxon>Rosoideae incertae sedis</taxon>
        <taxon>Rosa</taxon>
    </lineage>
</organism>
<evidence type="ECO:0000313" key="2">
    <source>
        <dbReference type="Proteomes" id="UP000238479"/>
    </source>
</evidence>
<evidence type="ECO:0000313" key="1">
    <source>
        <dbReference type="EMBL" id="PRQ27428.1"/>
    </source>
</evidence>
<dbReference type="Proteomes" id="UP000238479">
    <property type="component" value="Chromosome 6"/>
</dbReference>
<reference evidence="1 2" key="1">
    <citation type="journal article" date="2018" name="Nat. Genet.">
        <title>The Rosa genome provides new insights in the design of modern roses.</title>
        <authorList>
            <person name="Bendahmane M."/>
        </authorList>
    </citation>
    <scope>NUCLEOTIDE SEQUENCE [LARGE SCALE GENOMIC DNA]</scope>
    <source>
        <strain evidence="2">cv. Old Blush</strain>
    </source>
</reference>
<dbReference type="EMBL" id="PDCK01000044">
    <property type="protein sequence ID" value="PRQ27428.1"/>
    <property type="molecule type" value="Genomic_DNA"/>
</dbReference>
<name>A0A2P6PZQ8_ROSCH</name>
<protein>
    <submittedName>
        <fullName evidence="1">Uncharacterized protein</fullName>
    </submittedName>
</protein>
<accession>A0A2P6PZQ8</accession>
<gene>
    <name evidence="1" type="ORF">RchiOBHm_Chr6g0305201</name>
</gene>
<proteinExistence type="predicted"/>
<dbReference type="Gramene" id="PRQ27428">
    <property type="protein sequence ID" value="PRQ27428"/>
    <property type="gene ID" value="RchiOBHm_Chr6g0305201"/>
</dbReference>
<sequence length="139" mass="16001">MIMLHFCGVTELGSFVKNLDALLTVFRYYRSKCSGLMFWERLGLGKRKSARNPGYQIGGLPCTCPCFPVLLIECLQSNLSNNILCFMSCNYCLLVVKLVSQLCFHSWVFIWVGIFLKHEWLLISLQFQLSQPYLESNQS</sequence>
<comment type="caution">
    <text evidence="1">The sequence shown here is derived from an EMBL/GenBank/DDBJ whole genome shotgun (WGS) entry which is preliminary data.</text>
</comment>
<keyword evidence="2" id="KW-1185">Reference proteome</keyword>